<evidence type="ECO:0000313" key="3">
    <source>
        <dbReference type="EMBL" id="MEJ6401235.1"/>
    </source>
</evidence>
<accession>A0ABU8SMU4</accession>
<organism evidence="2 4">
    <name type="scientific">Nicoliella lavandulae</name>
    <dbReference type="NCBI Taxonomy" id="3082954"/>
    <lineage>
        <taxon>Bacteria</taxon>
        <taxon>Bacillati</taxon>
        <taxon>Bacillota</taxon>
        <taxon>Bacilli</taxon>
        <taxon>Lactobacillales</taxon>
        <taxon>Lactobacillaceae</taxon>
        <taxon>Nicoliella</taxon>
    </lineage>
</organism>
<dbReference type="Gene3D" id="1.10.1220.10">
    <property type="entry name" value="Met repressor-like"/>
    <property type="match status" value="1"/>
</dbReference>
<dbReference type="InterPro" id="IPR010985">
    <property type="entry name" value="Ribbon_hlx_hlx"/>
</dbReference>
<gene>
    <name evidence="2" type="ORF">R4146_08690</name>
    <name evidence="3" type="ORF">R4146_08805</name>
</gene>
<reference evidence="2 4" key="1">
    <citation type="submission" date="2023-10" db="EMBL/GenBank/DDBJ databases">
        <title>Nicoliella lavandulae sp. nov. isolated from Lavandula angustifolia flowers.</title>
        <authorList>
            <person name="Alcantara C."/>
            <person name="Zuniga M."/>
            <person name="Landete J.M."/>
            <person name="Monedero V."/>
        </authorList>
    </citation>
    <scope>NUCLEOTIDE SEQUENCE [LARGE SCALE GENOMIC DNA]</scope>
    <source>
        <strain evidence="2 4">Es01</strain>
    </source>
</reference>
<dbReference type="EMBL" id="JAWMWH010000004">
    <property type="protein sequence ID" value="MEJ6401235.1"/>
    <property type="molecule type" value="Genomic_DNA"/>
</dbReference>
<dbReference type="InterPro" id="IPR013321">
    <property type="entry name" value="Arc_rbn_hlx_hlx"/>
</dbReference>
<evidence type="ECO:0000313" key="2">
    <source>
        <dbReference type="EMBL" id="MEJ6401213.1"/>
    </source>
</evidence>
<protein>
    <recommendedName>
        <fullName evidence="5">CopG family transcriptional regulator</fullName>
    </recommendedName>
</protein>
<dbReference type="SUPFAM" id="SSF47598">
    <property type="entry name" value="Ribbon-helix-helix"/>
    <property type="match status" value="1"/>
</dbReference>
<feature type="compositionally biased region" description="Basic and acidic residues" evidence="1">
    <location>
        <begin position="21"/>
        <end position="36"/>
    </location>
</feature>
<feature type="region of interest" description="Disordered" evidence="1">
    <location>
        <begin position="1"/>
        <end position="38"/>
    </location>
</feature>
<keyword evidence="4" id="KW-1185">Reference proteome</keyword>
<evidence type="ECO:0008006" key="5">
    <source>
        <dbReference type="Google" id="ProtNLM"/>
    </source>
</evidence>
<sequence>MTNKRKSFGNENLSMDSDLDQLFKNKDPKESKEPKEHKLRSFSSIKDYYLKTKDYKQYTIYLPPEIQSKLKSKAIEDDESVSDVIKELVINHYLSDKDIKDAYDRGYNRRNSN</sequence>
<comment type="caution">
    <text evidence="2">The sequence shown here is derived from an EMBL/GenBank/DDBJ whole genome shotgun (WGS) entry which is preliminary data.</text>
</comment>
<proteinExistence type="predicted"/>
<dbReference type="EMBL" id="JAWMWH010000004">
    <property type="protein sequence ID" value="MEJ6401213.1"/>
    <property type="molecule type" value="Genomic_DNA"/>
</dbReference>
<dbReference type="Proteomes" id="UP001370590">
    <property type="component" value="Unassembled WGS sequence"/>
</dbReference>
<name>A0ABU8SMU4_9LACO</name>
<evidence type="ECO:0000256" key="1">
    <source>
        <dbReference type="SAM" id="MobiDB-lite"/>
    </source>
</evidence>
<evidence type="ECO:0000313" key="4">
    <source>
        <dbReference type="Proteomes" id="UP001370590"/>
    </source>
</evidence>
<dbReference type="RefSeq" id="WP_339961063.1">
    <property type="nucleotide sequence ID" value="NZ_JAWMWH010000004.1"/>
</dbReference>